<accession>A0ACA9KAZ4</accession>
<dbReference type="Proteomes" id="UP000789920">
    <property type="component" value="Unassembled WGS sequence"/>
</dbReference>
<evidence type="ECO:0000313" key="1">
    <source>
        <dbReference type="EMBL" id="CAG8460456.1"/>
    </source>
</evidence>
<comment type="caution">
    <text evidence="1">The sequence shown here is derived from an EMBL/GenBank/DDBJ whole genome shotgun (WGS) entry which is preliminary data.</text>
</comment>
<reference evidence="1" key="1">
    <citation type="submission" date="2021-06" db="EMBL/GenBank/DDBJ databases">
        <authorList>
            <person name="Kallberg Y."/>
            <person name="Tangrot J."/>
            <person name="Rosling A."/>
        </authorList>
    </citation>
    <scope>NUCLEOTIDE SEQUENCE</scope>
    <source>
        <strain evidence="1">MA461A</strain>
    </source>
</reference>
<sequence>MRSVDNSASDEESGKRNNAQEPYSEVLNKNNAQNPFYEGSSEKNIIHTPYLEESSERNDIHKAYDEYASFDYYQEFGQLFNLPDDFLGLNTSNQLGWKSTENLENSSQIYDYSV</sequence>
<organism evidence="1 2">
    <name type="scientific">Racocetra persica</name>
    <dbReference type="NCBI Taxonomy" id="160502"/>
    <lineage>
        <taxon>Eukaryota</taxon>
        <taxon>Fungi</taxon>
        <taxon>Fungi incertae sedis</taxon>
        <taxon>Mucoromycota</taxon>
        <taxon>Glomeromycotina</taxon>
        <taxon>Glomeromycetes</taxon>
        <taxon>Diversisporales</taxon>
        <taxon>Gigasporaceae</taxon>
        <taxon>Racocetra</taxon>
    </lineage>
</organism>
<proteinExistence type="predicted"/>
<dbReference type="EMBL" id="CAJVQC010000086">
    <property type="protein sequence ID" value="CAG8460456.1"/>
    <property type="molecule type" value="Genomic_DNA"/>
</dbReference>
<gene>
    <name evidence="1" type="ORF">RPERSI_LOCUS132</name>
</gene>
<keyword evidence="2" id="KW-1185">Reference proteome</keyword>
<feature type="non-terminal residue" evidence="1">
    <location>
        <position position="114"/>
    </location>
</feature>
<name>A0ACA9KAZ4_9GLOM</name>
<evidence type="ECO:0000313" key="2">
    <source>
        <dbReference type="Proteomes" id="UP000789920"/>
    </source>
</evidence>
<protein>
    <submittedName>
        <fullName evidence="1">17809_t:CDS:1</fullName>
    </submittedName>
</protein>